<keyword evidence="2" id="KW-1185">Reference proteome</keyword>
<proteinExistence type="predicted"/>
<gene>
    <name evidence="1" type="ORF">H8718_00335</name>
</gene>
<comment type="caution">
    <text evidence="1">The sequence shown here is derived from an EMBL/GenBank/DDBJ whole genome shotgun (WGS) entry which is preliminary data.</text>
</comment>
<dbReference type="Proteomes" id="UP000655830">
    <property type="component" value="Unassembled WGS sequence"/>
</dbReference>
<dbReference type="EMBL" id="JACRSY010000001">
    <property type="protein sequence ID" value="MBC8577987.1"/>
    <property type="molecule type" value="Genomic_DNA"/>
</dbReference>
<accession>A0A926IBS5</accession>
<sequence>MEGMSQIFYKVLSHYKDEDYLYFYFKYHLAPVVEHLKPAATLTITRDIRERWDQYGAGVVKKLGLEWQVLRNKEKSIILFLYRKEALEDVIKDRDIEEYLRKIGYPVEDLEGVIQFLIKRYTLFSYPHEIGLLLGIPLEDVKAFTDDPYRPCLLKGYWKVYSNQERAKALFKAYDQVRLNTLKAPI</sequence>
<evidence type="ECO:0000313" key="1">
    <source>
        <dbReference type="EMBL" id="MBC8577987.1"/>
    </source>
</evidence>
<protein>
    <submittedName>
        <fullName evidence="1">DUF3793 family protein</fullName>
    </submittedName>
</protein>
<dbReference type="Pfam" id="PF12672">
    <property type="entry name" value="DUF3793"/>
    <property type="match status" value="1"/>
</dbReference>
<name>A0A926IBS5_9FIRM</name>
<reference evidence="1" key="1">
    <citation type="submission" date="2020-08" db="EMBL/GenBank/DDBJ databases">
        <title>Genome public.</title>
        <authorList>
            <person name="Liu C."/>
            <person name="Sun Q."/>
        </authorList>
    </citation>
    <scope>NUCLEOTIDE SEQUENCE</scope>
    <source>
        <strain evidence="1">NSJ-12</strain>
    </source>
</reference>
<organism evidence="1 2">
    <name type="scientific">Zhenhengia yiwuensis</name>
    <dbReference type="NCBI Taxonomy" id="2763666"/>
    <lineage>
        <taxon>Bacteria</taxon>
        <taxon>Bacillati</taxon>
        <taxon>Bacillota</taxon>
        <taxon>Clostridia</taxon>
        <taxon>Lachnospirales</taxon>
        <taxon>Lachnospiraceae</taxon>
        <taxon>Zhenhengia</taxon>
    </lineage>
</organism>
<dbReference type="RefSeq" id="WP_249331104.1">
    <property type="nucleotide sequence ID" value="NZ_JACRSY010000001.1"/>
</dbReference>
<evidence type="ECO:0000313" key="2">
    <source>
        <dbReference type="Proteomes" id="UP000655830"/>
    </source>
</evidence>
<dbReference type="AlphaFoldDB" id="A0A926IBS5"/>
<dbReference type="InterPro" id="IPR024523">
    <property type="entry name" value="DUF3793"/>
</dbReference>